<evidence type="ECO:0000259" key="2">
    <source>
        <dbReference type="PROSITE" id="PS50222"/>
    </source>
</evidence>
<gene>
    <name evidence="3" type="ORF">NBRC116591_13890</name>
</gene>
<dbReference type="Pfam" id="PF13202">
    <property type="entry name" value="EF-hand_5"/>
    <property type="match status" value="3"/>
</dbReference>
<dbReference type="InterPro" id="IPR002048">
    <property type="entry name" value="EF_hand_dom"/>
</dbReference>
<dbReference type="InterPro" id="IPR011992">
    <property type="entry name" value="EF-hand-dom_pair"/>
</dbReference>
<feature type="signal peptide" evidence="1">
    <location>
        <begin position="1"/>
        <end position="30"/>
    </location>
</feature>
<accession>A0ABQ0A7E7</accession>
<dbReference type="PROSITE" id="PS50222">
    <property type="entry name" value="EF_HAND_2"/>
    <property type="match status" value="1"/>
</dbReference>
<feature type="chain" id="PRO_5045825838" description="EF-hand domain-containing protein" evidence="1">
    <location>
        <begin position="31"/>
        <end position="161"/>
    </location>
</feature>
<sequence>MPFFKRLKHVRGLQAALLTLVTGFSFSINADDTSQSDHRWILAKYDLNGDDTITAEEITSKKLRVFQFMDTNQDGAVSVDEYIVSDAQRRETLLKARFDKLDLDHDGIIDGEEYTSYLGLFASIDGDGDGNISESEVKAAQSEIEYKTRCLWVFCLRTQSN</sequence>
<dbReference type="InterPro" id="IPR018247">
    <property type="entry name" value="EF_Hand_1_Ca_BS"/>
</dbReference>
<dbReference type="SUPFAM" id="SSF47473">
    <property type="entry name" value="EF-hand"/>
    <property type="match status" value="1"/>
</dbReference>
<proteinExistence type="predicted"/>
<dbReference type="Proteomes" id="UP001465153">
    <property type="component" value="Unassembled WGS sequence"/>
</dbReference>
<feature type="domain" description="EF-hand" evidence="2">
    <location>
        <begin position="89"/>
        <end position="124"/>
    </location>
</feature>
<reference evidence="3 4" key="1">
    <citation type="submission" date="2024-04" db="EMBL/GenBank/DDBJ databases">
        <title>Draft genome sequence of Sessilibacter corallicola NBRC 116591.</title>
        <authorList>
            <person name="Miyakawa T."/>
            <person name="Kusuya Y."/>
            <person name="Miura T."/>
        </authorList>
    </citation>
    <scope>NUCLEOTIDE SEQUENCE [LARGE SCALE GENOMIC DNA]</scope>
    <source>
        <strain evidence="3 4">KU-00831-HH</strain>
    </source>
</reference>
<name>A0ABQ0A7E7_9GAMM</name>
<protein>
    <recommendedName>
        <fullName evidence="2">EF-hand domain-containing protein</fullName>
    </recommendedName>
</protein>
<dbReference type="Gene3D" id="1.10.238.10">
    <property type="entry name" value="EF-hand"/>
    <property type="match status" value="2"/>
</dbReference>
<evidence type="ECO:0000313" key="4">
    <source>
        <dbReference type="Proteomes" id="UP001465153"/>
    </source>
</evidence>
<evidence type="ECO:0000256" key="1">
    <source>
        <dbReference type="SAM" id="SignalP"/>
    </source>
</evidence>
<dbReference type="EMBL" id="BAABWN010000004">
    <property type="protein sequence ID" value="GAA6167579.1"/>
    <property type="molecule type" value="Genomic_DNA"/>
</dbReference>
<organism evidence="3 4">
    <name type="scientific">Sessilibacter corallicola</name>
    <dbReference type="NCBI Taxonomy" id="2904075"/>
    <lineage>
        <taxon>Bacteria</taxon>
        <taxon>Pseudomonadati</taxon>
        <taxon>Pseudomonadota</taxon>
        <taxon>Gammaproteobacteria</taxon>
        <taxon>Cellvibrionales</taxon>
        <taxon>Cellvibrionaceae</taxon>
        <taxon>Sessilibacter</taxon>
    </lineage>
</organism>
<dbReference type="PROSITE" id="PS00018">
    <property type="entry name" value="EF_HAND_1"/>
    <property type="match status" value="2"/>
</dbReference>
<evidence type="ECO:0000313" key="3">
    <source>
        <dbReference type="EMBL" id="GAA6167579.1"/>
    </source>
</evidence>
<comment type="caution">
    <text evidence="3">The sequence shown here is derived from an EMBL/GenBank/DDBJ whole genome shotgun (WGS) entry which is preliminary data.</text>
</comment>
<keyword evidence="4" id="KW-1185">Reference proteome</keyword>
<keyword evidence="1" id="KW-0732">Signal</keyword>